<keyword evidence="6" id="KW-0653">Protein transport</keyword>
<sequence length="561" mass="63156" precursor="true">MRKKVILLTLLSGLSTTGLTANDTGYLGSMGESRRALQESQREINQLIEQNRYQQLQENELEVSPSPTLITESEHCLPINGVYVQGITLLDEKDLDSLTPLPEQCIKSADVNRLIKELTQRYLQHGYITARIQFLRPNQEQQLGLYVIEGFIEKIEGGDRGVNTALLFPHVEGEPLELSKLDQGLDQANRLQSNKVKLDILPGTQLGGSIIQLSNQRQAPWHLNILSDNYGQKNSGRWLVRTNASLDSPFGLSDFVSLNASITTDKPNTRFNRAYTLLYSLPYGALTFSTFGSYSEYEFHQALQTRTVRLSGDTTQVGLRGDYAFYRSQKQIDTLNMQVTHKRIRNYFSQIRLDLSSPALTTVELGINHLHIIQNGVISANLSAEKAIGWFGADESPRVTNGDGNDYRFTKVKLFANWQHRFAISNSTFLFNSAFFGQYSPDTLPGVEWLSLTDKNAIRGFDQSTLSGDNGGYLRNTLSYPYRINAFSITPRIGLDAGRVQQHGNYEGWRSGYGLSSGLNLQYQKAQFDIEVAKGHLLYNQTNSNKTKDPTQVLVRFSYLF</sequence>
<proteinExistence type="inferred from homology"/>
<dbReference type="Pfam" id="PF03865">
    <property type="entry name" value="ShlB"/>
    <property type="match status" value="1"/>
</dbReference>
<name>A0A0G4Q5U5_9GAMM</name>
<dbReference type="EMBL" id="CVRY01000002">
    <property type="protein sequence ID" value="CRL61016.1"/>
    <property type="molecule type" value="Genomic_DNA"/>
</dbReference>
<dbReference type="Pfam" id="PF17287">
    <property type="entry name" value="POTRA_3"/>
    <property type="match status" value="1"/>
</dbReference>
<keyword evidence="4" id="KW-1134">Transmembrane beta strand</keyword>
<dbReference type="Proteomes" id="UP000183920">
    <property type="component" value="Unassembled WGS sequence"/>
</dbReference>
<keyword evidence="9" id="KW-0175">Coiled coil</keyword>
<gene>
    <name evidence="12" type="primary">shlB_2</name>
    <name evidence="12" type="ORF">BN1804_01263</name>
</gene>
<keyword evidence="8" id="KW-0998">Cell outer membrane</keyword>
<evidence type="ECO:0000256" key="9">
    <source>
        <dbReference type="SAM" id="Coils"/>
    </source>
</evidence>
<dbReference type="InterPro" id="IPR035251">
    <property type="entry name" value="ShlB_POTRA"/>
</dbReference>
<dbReference type="Gene3D" id="2.40.160.50">
    <property type="entry name" value="membrane protein fhac: a member of the omp85/tpsb transporter family"/>
    <property type="match status" value="1"/>
</dbReference>
<evidence type="ECO:0000256" key="4">
    <source>
        <dbReference type="ARBA" id="ARBA00022452"/>
    </source>
</evidence>
<dbReference type="AlphaFoldDB" id="A0A0G4Q5U5"/>
<dbReference type="InterPro" id="IPR051544">
    <property type="entry name" value="TPS_OM_transporter"/>
</dbReference>
<evidence type="ECO:0000259" key="11">
    <source>
        <dbReference type="PROSITE" id="PS51779"/>
    </source>
</evidence>
<dbReference type="Pfam" id="PF08479">
    <property type="entry name" value="POTRA_2"/>
    <property type="match status" value="1"/>
</dbReference>
<dbReference type="PROSITE" id="PS51779">
    <property type="entry name" value="POTRA"/>
    <property type="match status" value="1"/>
</dbReference>
<dbReference type="GO" id="GO:0098046">
    <property type="term" value="C:type V protein secretion system complex"/>
    <property type="evidence" value="ECO:0007669"/>
    <property type="project" value="TreeGrafter"/>
</dbReference>
<reference evidence="13" key="1">
    <citation type="submission" date="2015-06" db="EMBL/GenBank/DDBJ databases">
        <authorList>
            <person name="Urmite Genomes"/>
        </authorList>
    </citation>
    <scope>NUCLEOTIDE SEQUENCE [LARGE SCALE GENOMIC DNA]</scope>
    <source>
        <strain evidence="13">CSUR P1867</strain>
    </source>
</reference>
<dbReference type="InterPro" id="IPR034746">
    <property type="entry name" value="POTRA"/>
</dbReference>
<dbReference type="InterPro" id="IPR013686">
    <property type="entry name" value="Polypept-transport_assoc_ShlB"/>
</dbReference>
<keyword evidence="10" id="KW-0732">Signal</keyword>
<dbReference type="PIRSF" id="PIRSF029745">
    <property type="entry name" value="FhaC"/>
    <property type="match status" value="1"/>
</dbReference>
<dbReference type="GO" id="GO:0009279">
    <property type="term" value="C:cell outer membrane"/>
    <property type="evidence" value="ECO:0007669"/>
    <property type="project" value="UniProtKB-SubCell"/>
</dbReference>
<keyword evidence="7" id="KW-0472">Membrane</keyword>
<accession>A0A0G4Q5U5</accession>
<evidence type="ECO:0000256" key="10">
    <source>
        <dbReference type="SAM" id="SignalP"/>
    </source>
</evidence>
<dbReference type="InterPro" id="IPR005565">
    <property type="entry name" value="Hemolysn_activator_HlyB_C"/>
</dbReference>
<comment type="similarity">
    <text evidence="2">Belongs to the TPS (TC 1.B.20) family.</text>
</comment>
<protein>
    <submittedName>
        <fullName evidence="12">Hemolysin transporter protein ShlB</fullName>
    </submittedName>
</protein>
<evidence type="ECO:0000256" key="3">
    <source>
        <dbReference type="ARBA" id="ARBA00022448"/>
    </source>
</evidence>
<evidence type="ECO:0000313" key="13">
    <source>
        <dbReference type="Proteomes" id="UP000183920"/>
    </source>
</evidence>
<evidence type="ECO:0000256" key="8">
    <source>
        <dbReference type="ARBA" id="ARBA00023237"/>
    </source>
</evidence>
<dbReference type="GO" id="GO:0046819">
    <property type="term" value="P:protein secretion by the type V secretion system"/>
    <property type="evidence" value="ECO:0007669"/>
    <property type="project" value="TreeGrafter"/>
</dbReference>
<keyword evidence="3" id="KW-0813">Transport</keyword>
<dbReference type="InterPro" id="IPR027282">
    <property type="entry name" value="TPS"/>
</dbReference>
<evidence type="ECO:0000256" key="5">
    <source>
        <dbReference type="ARBA" id="ARBA00022692"/>
    </source>
</evidence>
<evidence type="ECO:0000256" key="1">
    <source>
        <dbReference type="ARBA" id="ARBA00004442"/>
    </source>
</evidence>
<organism evidence="12 13">
    <name type="scientific">Proteus penneri</name>
    <dbReference type="NCBI Taxonomy" id="102862"/>
    <lineage>
        <taxon>Bacteria</taxon>
        <taxon>Pseudomonadati</taxon>
        <taxon>Pseudomonadota</taxon>
        <taxon>Gammaproteobacteria</taxon>
        <taxon>Enterobacterales</taxon>
        <taxon>Morganellaceae</taxon>
        <taxon>Proteus</taxon>
    </lineage>
</organism>
<feature type="chain" id="PRO_5005195888" evidence="10">
    <location>
        <begin position="22"/>
        <end position="561"/>
    </location>
</feature>
<evidence type="ECO:0000256" key="2">
    <source>
        <dbReference type="ARBA" id="ARBA00009055"/>
    </source>
</evidence>
<evidence type="ECO:0000256" key="6">
    <source>
        <dbReference type="ARBA" id="ARBA00022927"/>
    </source>
</evidence>
<keyword evidence="5" id="KW-0812">Transmembrane</keyword>
<dbReference type="PANTHER" id="PTHR34597">
    <property type="entry name" value="SLR1661 PROTEIN"/>
    <property type="match status" value="1"/>
</dbReference>
<feature type="coiled-coil region" evidence="9">
    <location>
        <begin position="30"/>
        <end position="57"/>
    </location>
</feature>
<comment type="subcellular location">
    <subcellularLocation>
        <location evidence="1">Cell outer membrane</location>
    </subcellularLocation>
</comment>
<evidence type="ECO:0000256" key="7">
    <source>
        <dbReference type="ARBA" id="ARBA00023136"/>
    </source>
</evidence>
<dbReference type="Gene3D" id="3.10.20.310">
    <property type="entry name" value="membrane protein fhac"/>
    <property type="match status" value="1"/>
</dbReference>
<evidence type="ECO:0000313" key="12">
    <source>
        <dbReference type="EMBL" id="CRL61016.1"/>
    </source>
</evidence>
<dbReference type="RefSeq" id="WP_072063374.1">
    <property type="nucleotide sequence ID" value="NZ_CVRY01000002.1"/>
</dbReference>
<feature type="domain" description="POTRA" evidence="11">
    <location>
        <begin position="77"/>
        <end position="150"/>
    </location>
</feature>
<dbReference type="GO" id="GO:0008320">
    <property type="term" value="F:protein transmembrane transporter activity"/>
    <property type="evidence" value="ECO:0007669"/>
    <property type="project" value="TreeGrafter"/>
</dbReference>
<dbReference type="PANTHER" id="PTHR34597:SF3">
    <property type="entry name" value="OUTER MEMBRANE TRANSPORTER CDIB"/>
    <property type="match status" value="1"/>
</dbReference>
<feature type="signal peptide" evidence="10">
    <location>
        <begin position="1"/>
        <end position="21"/>
    </location>
</feature>